<evidence type="ECO:0000313" key="1">
    <source>
        <dbReference type="EMBL" id="CAG8669603.1"/>
    </source>
</evidence>
<sequence length="184" mass="20816">MTKPIIPKVNDEFESLEAFKDAAKSAAKYRGFAFSRKDSNLTRCNGKSPFVVLQCMKGAAVNKSMDSEMIFSKNIINKRARIRLALNEEVAKYAAKCPEVLIVDSTYQTNIYKYPLISAVGINNISNKRGALASYQIAIAWIEDEKKEEEILQSLNTIKKAAKKAHSPEKIELYIQTWMKDLKM</sequence>
<dbReference type="AlphaFoldDB" id="A0A9N9HAJ2"/>
<keyword evidence="2" id="KW-1185">Reference proteome</keyword>
<accession>A0A9N9HAJ2</accession>
<dbReference type="EMBL" id="CAJVPY010006801">
    <property type="protein sequence ID" value="CAG8669603.1"/>
    <property type="molecule type" value="Genomic_DNA"/>
</dbReference>
<gene>
    <name evidence="1" type="ORF">DERYTH_LOCUS11165</name>
</gene>
<proteinExistence type="predicted"/>
<dbReference type="Proteomes" id="UP000789405">
    <property type="component" value="Unassembled WGS sequence"/>
</dbReference>
<protein>
    <submittedName>
        <fullName evidence="1">768_t:CDS:1</fullName>
    </submittedName>
</protein>
<dbReference type="OrthoDB" id="2486147at2759"/>
<organism evidence="1 2">
    <name type="scientific">Dentiscutata erythropus</name>
    <dbReference type="NCBI Taxonomy" id="1348616"/>
    <lineage>
        <taxon>Eukaryota</taxon>
        <taxon>Fungi</taxon>
        <taxon>Fungi incertae sedis</taxon>
        <taxon>Mucoromycota</taxon>
        <taxon>Glomeromycotina</taxon>
        <taxon>Glomeromycetes</taxon>
        <taxon>Diversisporales</taxon>
        <taxon>Gigasporaceae</taxon>
        <taxon>Dentiscutata</taxon>
    </lineage>
</organism>
<name>A0A9N9HAJ2_9GLOM</name>
<evidence type="ECO:0000313" key="2">
    <source>
        <dbReference type="Proteomes" id="UP000789405"/>
    </source>
</evidence>
<comment type="caution">
    <text evidence="1">The sequence shown here is derived from an EMBL/GenBank/DDBJ whole genome shotgun (WGS) entry which is preliminary data.</text>
</comment>
<reference evidence="1" key="1">
    <citation type="submission" date="2021-06" db="EMBL/GenBank/DDBJ databases">
        <authorList>
            <person name="Kallberg Y."/>
            <person name="Tangrot J."/>
            <person name="Rosling A."/>
        </authorList>
    </citation>
    <scope>NUCLEOTIDE SEQUENCE</scope>
    <source>
        <strain evidence="1">MA453B</strain>
    </source>
</reference>